<organism evidence="2 3">
    <name type="scientific">Phaeomoniella chlamydospora</name>
    <name type="common">Phaeoacremonium chlamydosporum</name>
    <dbReference type="NCBI Taxonomy" id="158046"/>
    <lineage>
        <taxon>Eukaryota</taxon>
        <taxon>Fungi</taxon>
        <taxon>Dikarya</taxon>
        <taxon>Ascomycota</taxon>
        <taxon>Pezizomycotina</taxon>
        <taxon>Eurotiomycetes</taxon>
        <taxon>Chaetothyriomycetidae</taxon>
        <taxon>Phaeomoniellales</taxon>
        <taxon>Phaeomoniellaceae</taxon>
        <taxon>Phaeomoniella</taxon>
    </lineage>
</organism>
<comment type="caution">
    <text evidence="2">The sequence shown here is derived from an EMBL/GenBank/DDBJ whole genome shotgun (WGS) entry which is preliminary data.</text>
</comment>
<proteinExistence type="predicted"/>
<feature type="region of interest" description="Disordered" evidence="1">
    <location>
        <begin position="220"/>
        <end position="249"/>
    </location>
</feature>
<reference evidence="2 3" key="2">
    <citation type="submission" date="2015-05" db="EMBL/GenBank/DDBJ databases">
        <authorList>
            <person name="Morales-Cruz A."/>
            <person name="Amrine K.C."/>
            <person name="Cantu D."/>
        </authorList>
    </citation>
    <scope>NUCLEOTIDE SEQUENCE [LARGE SCALE GENOMIC DNA]</scope>
    <source>
        <strain evidence="2">UCRPC4</strain>
    </source>
</reference>
<name>A0A0G2EDL5_PHACM</name>
<dbReference type="EMBL" id="LCWF01000089">
    <property type="protein sequence ID" value="KKY20997.1"/>
    <property type="molecule type" value="Genomic_DNA"/>
</dbReference>
<keyword evidence="3" id="KW-1185">Reference proteome</keyword>
<dbReference type="AlphaFoldDB" id="A0A0G2EDL5"/>
<evidence type="ECO:0000256" key="1">
    <source>
        <dbReference type="SAM" id="MobiDB-lite"/>
    </source>
</evidence>
<protein>
    <submittedName>
        <fullName evidence="2">Uncharacterized protein</fullName>
    </submittedName>
</protein>
<evidence type="ECO:0000313" key="2">
    <source>
        <dbReference type="EMBL" id="KKY20997.1"/>
    </source>
</evidence>
<gene>
    <name evidence="2" type="ORF">UCRPC4_g03914</name>
</gene>
<dbReference type="Proteomes" id="UP000053317">
    <property type="component" value="Unassembled WGS sequence"/>
</dbReference>
<reference evidence="2 3" key="1">
    <citation type="submission" date="2015-05" db="EMBL/GenBank/DDBJ databases">
        <title>Distinctive expansion of gene families associated with plant cell wall degradation and secondary metabolism in the genomes of grapevine trunk pathogens.</title>
        <authorList>
            <person name="Lawrence D.P."/>
            <person name="Travadon R."/>
            <person name="Rolshausen P.E."/>
            <person name="Baumgartner K."/>
        </authorList>
    </citation>
    <scope>NUCLEOTIDE SEQUENCE [LARGE SCALE GENOMIC DNA]</scope>
    <source>
        <strain evidence="2">UCRPC4</strain>
    </source>
</reference>
<accession>A0A0G2EDL5</accession>
<evidence type="ECO:0000313" key="3">
    <source>
        <dbReference type="Proteomes" id="UP000053317"/>
    </source>
</evidence>
<sequence length="249" mass="29033">MCIFQIRMEDQDENFRGNQPFEKVQETDEFNDRLTEAVSGQFYERHRFIGCMGRVYSTSSSTTSAPKKYHLTAPFDLGSLSEEYRHEYIRDQNLTCSFKIHEKCFSMMKKYWRLLGVLDYYTEDGLIYIIGRTLEDDAFRAYGNSGLWMNREDYTFMKPHPESGRFLHETALEFELTDEELANPYLAHMVYSEVLYLAADPDKFHKHEGRVAEALAASGCSGRECNSPEEQEDDGSNRQRDAFQAQLYA</sequence>